<dbReference type="GO" id="GO:0031522">
    <property type="term" value="C:cell envelope Sec protein transport complex"/>
    <property type="evidence" value="ECO:0007669"/>
    <property type="project" value="TreeGrafter"/>
</dbReference>
<dbReference type="SUPFAM" id="SSF81886">
    <property type="entry name" value="Helical scaffold and wing domains of SecA"/>
    <property type="match status" value="1"/>
</dbReference>
<dbReference type="HAMAP" id="MF_01382">
    <property type="entry name" value="SecA"/>
    <property type="match status" value="1"/>
</dbReference>
<dbReference type="GO" id="GO:0006605">
    <property type="term" value="P:protein targeting"/>
    <property type="evidence" value="ECO:0007669"/>
    <property type="project" value="UniProtKB-UniRule"/>
</dbReference>
<dbReference type="SMART" id="SM00958">
    <property type="entry name" value="SecA_PP_bind"/>
    <property type="match status" value="1"/>
</dbReference>
<comment type="subunit">
    <text evidence="15">Monomer and homodimer. Part of the essential Sec protein translocation apparatus which comprises SecA, SecYEG and auxiliary proteins SecDF. Other proteins may also be involved.</text>
</comment>
<evidence type="ECO:0000256" key="1">
    <source>
        <dbReference type="ARBA" id="ARBA00001947"/>
    </source>
</evidence>
<dbReference type="PROSITE" id="PS51196">
    <property type="entry name" value="SECA_MOTOR_DEAD"/>
    <property type="match status" value="1"/>
</dbReference>
<dbReference type="PROSITE" id="PS51194">
    <property type="entry name" value="HELICASE_CTER"/>
    <property type="match status" value="1"/>
</dbReference>
<comment type="cofactor">
    <cofactor evidence="1">
        <name>Zn(2+)</name>
        <dbReference type="ChEBI" id="CHEBI:29105"/>
    </cofactor>
</comment>
<dbReference type="SUPFAM" id="SSF81767">
    <property type="entry name" value="Pre-protein crosslinking domain of SecA"/>
    <property type="match status" value="1"/>
</dbReference>
<dbReference type="NCBIfam" id="NF009538">
    <property type="entry name" value="PRK12904.1"/>
    <property type="match status" value="1"/>
</dbReference>
<keyword evidence="8 15" id="KW-0547">Nucleotide-binding</keyword>
<evidence type="ECO:0000256" key="14">
    <source>
        <dbReference type="ARBA" id="ARBA00023136"/>
    </source>
</evidence>
<dbReference type="InterPro" id="IPR004027">
    <property type="entry name" value="SEC_C_motif"/>
</dbReference>
<feature type="domain" description="Helicase ATP-binding" evidence="17">
    <location>
        <begin position="93"/>
        <end position="252"/>
    </location>
</feature>
<dbReference type="NCBIfam" id="TIGR00963">
    <property type="entry name" value="secA"/>
    <property type="match status" value="1"/>
</dbReference>
<evidence type="ECO:0000256" key="2">
    <source>
        <dbReference type="ARBA" id="ARBA00004170"/>
    </source>
</evidence>
<evidence type="ECO:0000256" key="5">
    <source>
        <dbReference type="ARBA" id="ARBA00022475"/>
    </source>
</evidence>
<evidence type="ECO:0000256" key="8">
    <source>
        <dbReference type="ARBA" id="ARBA00022741"/>
    </source>
</evidence>
<evidence type="ECO:0000259" key="19">
    <source>
        <dbReference type="PROSITE" id="PS51196"/>
    </source>
</evidence>
<keyword evidence="9" id="KW-0862">Zinc</keyword>
<dbReference type="GO" id="GO:0043952">
    <property type="term" value="P:protein transport by the Sec complex"/>
    <property type="evidence" value="ECO:0007669"/>
    <property type="project" value="UniProtKB-ARBA"/>
</dbReference>
<dbReference type="GO" id="GO:0065002">
    <property type="term" value="P:intracellular protein transmembrane transport"/>
    <property type="evidence" value="ECO:0007669"/>
    <property type="project" value="UniProtKB-UniRule"/>
</dbReference>
<evidence type="ECO:0000256" key="3">
    <source>
        <dbReference type="ARBA" id="ARBA00007650"/>
    </source>
</evidence>
<keyword evidence="10 15" id="KW-0067">ATP-binding</keyword>
<dbReference type="Pfam" id="PF21090">
    <property type="entry name" value="P-loop_SecA"/>
    <property type="match status" value="1"/>
</dbReference>
<dbReference type="GO" id="GO:0005886">
    <property type="term" value="C:plasma membrane"/>
    <property type="evidence" value="ECO:0007669"/>
    <property type="project" value="UniProtKB-SubCell"/>
</dbReference>
<accession>W5SSZ6</accession>
<name>W5SSZ6_9SPIR</name>
<keyword evidence="5 15" id="KW-1003">Cell membrane</keyword>
<comment type="catalytic activity">
    <reaction evidence="15">
        <text>ATP + H2O + cellular proteinSide 1 = ADP + phosphate + cellular proteinSide 2.</text>
        <dbReference type="EC" id="7.4.2.8"/>
    </reaction>
</comment>
<evidence type="ECO:0000256" key="6">
    <source>
        <dbReference type="ARBA" id="ARBA00022490"/>
    </source>
</evidence>
<evidence type="ECO:0000313" key="21">
    <source>
        <dbReference type="Proteomes" id="UP000019330"/>
    </source>
</evidence>
<evidence type="ECO:0000256" key="11">
    <source>
        <dbReference type="ARBA" id="ARBA00022927"/>
    </source>
</evidence>
<dbReference type="STRING" id="1313292.BCO_0099900"/>
<dbReference type="Gene3D" id="3.40.50.300">
    <property type="entry name" value="P-loop containing nucleotide triphosphate hydrolases"/>
    <property type="match status" value="2"/>
</dbReference>
<keyword evidence="6 15" id="KW-0963">Cytoplasm</keyword>
<dbReference type="Pfam" id="PF01043">
    <property type="entry name" value="SecA_PP_bind"/>
    <property type="match status" value="1"/>
</dbReference>
<dbReference type="AlphaFoldDB" id="W5SSZ6"/>
<feature type="binding site" evidence="15">
    <location>
        <begin position="109"/>
        <end position="113"/>
    </location>
    <ligand>
        <name>ATP</name>
        <dbReference type="ChEBI" id="CHEBI:30616"/>
    </ligand>
</feature>
<dbReference type="PATRIC" id="fig|1313292.3.peg.151"/>
<dbReference type="GO" id="GO:0005829">
    <property type="term" value="C:cytosol"/>
    <property type="evidence" value="ECO:0007669"/>
    <property type="project" value="TreeGrafter"/>
</dbReference>
<evidence type="ECO:0000256" key="4">
    <source>
        <dbReference type="ARBA" id="ARBA00022448"/>
    </source>
</evidence>
<evidence type="ECO:0000256" key="10">
    <source>
        <dbReference type="ARBA" id="ARBA00022840"/>
    </source>
</evidence>
<dbReference type="InterPro" id="IPR000185">
    <property type="entry name" value="SecA"/>
</dbReference>
<dbReference type="PRINTS" id="PR00906">
    <property type="entry name" value="SECA"/>
</dbReference>
<dbReference type="GO" id="GO:0046872">
    <property type="term" value="F:metal ion binding"/>
    <property type="evidence" value="ECO:0007669"/>
    <property type="project" value="UniProtKB-KW"/>
</dbReference>
<dbReference type="Gene3D" id="3.90.1440.10">
    <property type="entry name" value="SecA, preprotein cross-linking domain"/>
    <property type="match status" value="1"/>
</dbReference>
<evidence type="ECO:0000256" key="9">
    <source>
        <dbReference type="ARBA" id="ARBA00022833"/>
    </source>
</evidence>
<dbReference type="InterPro" id="IPR011116">
    <property type="entry name" value="SecA_Wing/Scaffold"/>
</dbReference>
<dbReference type="PROSITE" id="PS01312">
    <property type="entry name" value="SECA"/>
    <property type="match status" value="1"/>
</dbReference>
<dbReference type="InterPro" id="IPR044722">
    <property type="entry name" value="SecA_SF2_C"/>
</dbReference>
<dbReference type="GO" id="GO:0017038">
    <property type="term" value="P:protein import"/>
    <property type="evidence" value="ECO:0007669"/>
    <property type="project" value="InterPro"/>
</dbReference>
<evidence type="ECO:0000259" key="17">
    <source>
        <dbReference type="PROSITE" id="PS51192"/>
    </source>
</evidence>
<comment type="similarity">
    <text evidence="3 15 16">Belongs to the SecA family.</text>
</comment>
<evidence type="ECO:0000259" key="18">
    <source>
        <dbReference type="PROSITE" id="PS51194"/>
    </source>
</evidence>
<dbReference type="PANTHER" id="PTHR30612">
    <property type="entry name" value="SECA INNER MEMBRANE COMPONENT OF SEC PROTEIN SECRETION SYSTEM"/>
    <property type="match status" value="1"/>
</dbReference>
<dbReference type="HOGENOM" id="CLU_005314_3_0_12"/>
<feature type="domain" description="Helicase C-terminal" evidence="18">
    <location>
        <begin position="445"/>
        <end position="649"/>
    </location>
</feature>
<dbReference type="Pfam" id="PF07516">
    <property type="entry name" value="SecA_SW"/>
    <property type="match status" value="1"/>
</dbReference>
<dbReference type="Pfam" id="PF07517">
    <property type="entry name" value="SecA_DEAD"/>
    <property type="match status" value="1"/>
</dbReference>
<comment type="function">
    <text evidence="15">Part of the Sec protein translocase complex. Interacts with the SecYEG preprotein conducting channel. Has a central role in coupling the hydrolysis of ATP to the transfer of proteins into and across the cell membrane, serving as an ATP-driven molecular motor driving the stepwise translocation of polypeptide chains across the membrane.</text>
</comment>
<proteinExistence type="inferred from homology"/>
<reference evidence="20" key="1">
    <citation type="submission" date="2013-04" db="EMBL/GenBank/DDBJ databases">
        <title>Comparative Genomics of Relapsing Fever Spirochetes.</title>
        <authorList>
            <person name="Schwan T.G."/>
            <person name="Raffel S.J."/>
            <person name="Porcella S.F."/>
            <person name="Martens C.A."/>
            <person name="Bruno D.P."/>
            <person name="Ricklefs S.M."/>
            <person name="Barbian K.B."/>
        </authorList>
    </citation>
    <scope>NUCLEOTIDE SEQUENCE [LARGE SCALE GENOMIC DNA]</scope>
    <source>
        <strain evidence="20">Co53</strain>
    </source>
</reference>
<keyword evidence="4 15" id="KW-0813">Transport</keyword>
<comment type="subcellular location">
    <subcellularLocation>
        <location evidence="15">Cell membrane</location>
        <topology evidence="15">Peripheral membrane protein</topology>
        <orientation evidence="15">Cytoplasmic side</orientation>
    </subcellularLocation>
    <subcellularLocation>
        <location evidence="15">Cytoplasm</location>
    </subcellularLocation>
    <subcellularLocation>
        <location evidence="2">Membrane</location>
        <topology evidence="2">Peripheral membrane protein</topology>
    </subcellularLocation>
    <text evidence="15">Distribution is 50-50.</text>
</comment>
<keyword evidence="21" id="KW-1185">Reference proteome</keyword>
<feature type="binding site" evidence="15">
    <location>
        <position position="520"/>
    </location>
    <ligand>
        <name>ATP</name>
        <dbReference type="ChEBI" id="CHEBI:30616"/>
    </ligand>
</feature>
<evidence type="ECO:0000256" key="7">
    <source>
        <dbReference type="ARBA" id="ARBA00022723"/>
    </source>
</evidence>
<dbReference type="InterPro" id="IPR014018">
    <property type="entry name" value="SecA_motor_DEAD"/>
</dbReference>
<dbReference type="InterPro" id="IPR027417">
    <property type="entry name" value="P-loop_NTPase"/>
</dbReference>
<dbReference type="CDD" id="cd18803">
    <property type="entry name" value="SF2_C_secA"/>
    <property type="match status" value="1"/>
</dbReference>
<dbReference type="GO" id="GO:0005524">
    <property type="term" value="F:ATP binding"/>
    <property type="evidence" value="ECO:0007669"/>
    <property type="project" value="UniProtKB-UniRule"/>
</dbReference>
<dbReference type="InterPro" id="IPR011130">
    <property type="entry name" value="SecA_preprotein_X-link_dom"/>
</dbReference>
<dbReference type="InterPro" id="IPR014001">
    <property type="entry name" value="Helicase_ATP-bd"/>
</dbReference>
<keyword evidence="14 15" id="KW-0472">Membrane</keyword>
<dbReference type="Gene3D" id="1.10.3060.10">
    <property type="entry name" value="Helical scaffold and wing domains of SecA"/>
    <property type="match status" value="1"/>
</dbReference>
<dbReference type="CDD" id="cd17928">
    <property type="entry name" value="DEXDc_SecA"/>
    <property type="match status" value="1"/>
</dbReference>
<dbReference type="PANTHER" id="PTHR30612:SF0">
    <property type="entry name" value="CHLOROPLAST PROTEIN-TRANSPORTING ATPASE"/>
    <property type="match status" value="1"/>
</dbReference>
<dbReference type="eggNOG" id="COG0653">
    <property type="taxonomic scope" value="Bacteria"/>
</dbReference>
<dbReference type="EMBL" id="CP005745">
    <property type="protein sequence ID" value="AHH10309.1"/>
    <property type="molecule type" value="Genomic_DNA"/>
</dbReference>
<dbReference type="GO" id="GO:0008564">
    <property type="term" value="F:protein-exporting ATPase activity"/>
    <property type="evidence" value="ECO:0007669"/>
    <property type="project" value="UniProtKB-EC"/>
</dbReference>
<dbReference type="InterPro" id="IPR036670">
    <property type="entry name" value="SecA_X-link_sf"/>
</dbReference>
<evidence type="ECO:0000256" key="12">
    <source>
        <dbReference type="ARBA" id="ARBA00022967"/>
    </source>
</evidence>
<dbReference type="InterPro" id="IPR036266">
    <property type="entry name" value="SecA_Wing/Scaffold_sf"/>
</dbReference>
<keyword evidence="12 15" id="KW-1278">Translocase</keyword>
<evidence type="ECO:0000256" key="15">
    <source>
        <dbReference type="HAMAP-Rule" id="MF_01382"/>
    </source>
</evidence>
<feature type="binding site" evidence="15">
    <location>
        <position position="91"/>
    </location>
    <ligand>
        <name>ATP</name>
        <dbReference type="ChEBI" id="CHEBI:30616"/>
    </ligand>
</feature>
<gene>
    <name evidence="15" type="primary">secA</name>
    <name evidence="20" type="ORF">BCO_0099900</name>
</gene>
<evidence type="ECO:0000313" key="20">
    <source>
        <dbReference type="EMBL" id="AHH10309.1"/>
    </source>
</evidence>
<dbReference type="InterPro" id="IPR011115">
    <property type="entry name" value="SecA_DEAD"/>
</dbReference>
<dbReference type="PROSITE" id="PS51192">
    <property type="entry name" value="HELICASE_ATP_BIND_1"/>
    <property type="match status" value="1"/>
</dbReference>
<dbReference type="Proteomes" id="UP000019330">
    <property type="component" value="Chromosome"/>
</dbReference>
<keyword evidence="11 15" id="KW-0653">Protein transport</keyword>
<dbReference type="SUPFAM" id="SSF52540">
    <property type="entry name" value="P-loop containing nucleoside triphosphate hydrolases"/>
    <property type="match status" value="2"/>
</dbReference>
<feature type="domain" description="SecA family profile" evidence="19">
    <location>
        <begin position="7"/>
        <end position="633"/>
    </location>
</feature>
<evidence type="ECO:0000256" key="16">
    <source>
        <dbReference type="RuleBase" id="RU003874"/>
    </source>
</evidence>
<dbReference type="FunFam" id="3.40.50.300:FF:000113">
    <property type="entry name" value="Preprotein translocase subunit SecA"/>
    <property type="match status" value="1"/>
</dbReference>
<evidence type="ECO:0000256" key="13">
    <source>
        <dbReference type="ARBA" id="ARBA00023010"/>
    </source>
</evidence>
<sequence>MIPDMLRAIFEATIGSKSKRDLKNYLPVLRNINKLESWALSLLDKDFAMETEKLRGELKEGKTLDDILERAFALSREAARRRLKERPYDVQLIAGLALHQGKIIEMKTGEGKTLSSVQAAYLNSLTGDGVIIVTVNDYLAERDSNWMKPVFDLLGVSVGVVLSNMDSARRRAEYDKDITYVTNNELGFDYLRDNMCFDLSQKSLRDFSYCIIDEIDSILIDEARTPLIISGSTEGDTSAYLEVNSLVPLLKECSKDPKTGDYPLEIDELDGDYTVDEKGKRVSFTANGLNNLEQILVSKGIIKGSMYVDSNFNYVHYMTQALKAHLLFLKDREYIVRDSRVEIVDEFTGRILQGRRYSDGLHQAIEAKEGVKVASENRTMATITFQNLFRMFKKISGMTGTADTEAKEFHKIYNLDVVVVPTNKLVARIDEDDIIYYTEEFKFEAITNEVYEAYKRGQPVLVGTVSIEKSEILSNMFKNKGIKHEVLNAKNHFREALIIAEAGAKHSITIATNMAGRGTDIKLGGNLEHRVRKKFGTGMSLEEFQKAIQNEREEYLKDYEEVKALGGLYVIGSERHESRRIDNQLRGRGGRQGDPGRSRFYVSLDDDLMRLFAGDNLRALMGRLGMATGEPLAHSLLTKSLINAQKRVEDRNFEIRKHLLEYDDVITKHREFIYSQRNSILVDSNLKERILLSLREYLDFLFDQVKGEIVVSSVLNEINSVFAYMMESVGAVESMSILELKDKLMEIAKSNLDEKEELIGHELLNEFLKHEYLRNIDSKFQDHLANLDSLRESVYLRSYANKNPITEYKEEGFAIFNELVKDIKIETLKRTLQIKVDIDSSSHENKKIKNIRATHKEFSGIASSERATNVSGVQIVRNTPKIGRNDPCSCGSEKKYKNCHGRK</sequence>
<dbReference type="SMART" id="SM00957">
    <property type="entry name" value="SecA_DEAD"/>
    <property type="match status" value="1"/>
</dbReference>
<dbReference type="Pfam" id="PF02810">
    <property type="entry name" value="SEC-C"/>
    <property type="match status" value="1"/>
</dbReference>
<keyword evidence="13 15" id="KW-0811">Translocation</keyword>
<protein>
    <recommendedName>
        <fullName evidence="15 16">Protein translocase subunit SecA</fullName>
        <ecNumber evidence="15">7.4.2.8</ecNumber>
    </recommendedName>
</protein>
<keyword evidence="7" id="KW-0479">Metal-binding</keyword>
<dbReference type="EC" id="7.4.2.8" evidence="15"/>
<dbReference type="InterPro" id="IPR020937">
    <property type="entry name" value="SecA_CS"/>
</dbReference>
<organism evidence="20 21">
    <name type="scientific">Borrelia coriaceae ATCC 43381</name>
    <dbReference type="NCBI Taxonomy" id="1408429"/>
    <lineage>
        <taxon>Bacteria</taxon>
        <taxon>Pseudomonadati</taxon>
        <taxon>Spirochaetota</taxon>
        <taxon>Spirochaetia</taxon>
        <taxon>Spirochaetales</taxon>
        <taxon>Borreliaceae</taxon>
        <taxon>Borrelia</taxon>
    </lineage>
</organism>
<dbReference type="InterPro" id="IPR001650">
    <property type="entry name" value="Helicase_C-like"/>
</dbReference>